<protein>
    <submittedName>
        <fullName evidence="1">32500_t:CDS:1</fullName>
    </submittedName>
</protein>
<name>A0ACA9RT92_9GLOM</name>
<accession>A0ACA9RT92</accession>
<evidence type="ECO:0000313" key="2">
    <source>
        <dbReference type="Proteomes" id="UP000789920"/>
    </source>
</evidence>
<dbReference type="EMBL" id="CAJVQC010069257">
    <property type="protein sequence ID" value="CAG8808781.1"/>
    <property type="molecule type" value="Genomic_DNA"/>
</dbReference>
<proteinExistence type="predicted"/>
<keyword evidence="2" id="KW-1185">Reference proteome</keyword>
<evidence type="ECO:0000313" key="1">
    <source>
        <dbReference type="EMBL" id="CAG8808781.1"/>
    </source>
</evidence>
<dbReference type="Proteomes" id="UP000789920">
    <property type="component" value="Unassembled WGS sequence"/>
</dbReference>
<comment type="caution">
    <text evidence="1">The sequence shown here is derived from an EMBL/GenBank/DDBJ whole genome shotgun (WGS) entry which is preliminary data.</text>
</comment>
<reference evidence="1" key="1">
    <citation type="submission" date="2021-06" db="EMBL/GenBank/DDBJ databases">
        <authorList>
            <person name="Kallberg Y."/>
            <person name="Tangrot J."/>
            <person name="Rosling A."/>
        </authorList>
    </citation>
    <scope>NUCLEOTIDE SEQUENCE</scope>
    <source>
        <strain evidence="1">MA461A</strain>
    </source>
</reference>
<gene>
    <name evidence="1" type="ORF">RPERSI_LOCUS22710</name>
</gene>
<feature type="non-terminal residue" evidence="1">
    <location>
        <position position="1"/>
    </location>
</feature>
<organism evidence="1 2">
    <name type="scientific">Racocetra persica</name>
    <dbReference type="NCBI Taxonomy" id="160502"/>
    <lineage>
        <taxon>Eukaryota</taxon>
        <taxon>Fungi</taxon>
        <taxon>Fungi incertae sedis</taxon>
        <taxon>Mucoromycota</taxon>
        <taxon>Glomeromycotina</taxon>
        <taxon>Glomeromycetes</taxon>
        <taxon>Diversisporales</taxon>
        <taxon>Gigasporaceae</taxon>
        <taxon>Racocetra</taxon>
    </lineage>
</organism>
<sequence length="50" mass="5649">WQQDINIRASLQDIFLKLSVAFAKGSFPSLLPDGTIDFDESKPQPQPIEF</sequence>